<reference evidence="3" key="1">
    <citation type="journal article" date="2014" name="BMC Genomics">
        <title>Characterizing the developmental transcriptome of the oriental fruit fly, Bactrocera dorsalis (Diptera: Tephritidae) through comparative genomic analysis with Drosophila melanogaster utilizing modENCODE datasets.</title>
        <authorList>
            <person name="Geib S.M."/>
            <person name="Calla B."/>
            <person name="Hall B."/>
            <person name="Hou S."/>
            <person name="Manoukis N.C."/>
        </authorList>
    </citation>
    <scope>NUCLEOTIDE SEQUENCE</scope>
    <source>
        <strain evidence="3">Punador</strain>
    </source>
</reference>
<dbReference type="EMBL" id="GAKP01009442">
    <property type="protein sequence ID" value="JAC49510.1"/>
    <property type="molecule type" value="Transcribed_RNA"/>
</dbReference>
<dbReference type="Gene3D" id="3.90.660.10">
    <property type="match status" value="1"/>
</dbReference>
<dbReference type="RefSeq" id="XP_011197950.3">
    <property type="nucleotide sequence ID" value="XM_011199648.4"/>
</dbReference>
<dbReference type="Gene3D" id="3.50.50.60">
    <property type="entry name" value="FAD/NAD(P)-binding domain"/>
    <property type="match status" value="1"/>
</dbReference>
<keyword evidence="1" id="KW-0732">Signal</keyword>
<dbReference type="PANTHER" id="PTHR10742:SF398">
    <property type="entry name" value="AMINE OXIDASE DOMAIN-CONTAINING PROTEIN-RELATED"/>
    <property type="match status" value="1"/>
</dbReference>
<dbReference type="SUPFAM" id="SSF51905">
    <property type="entry name" value="FAD/NAD(P)-binding domain"/>
    <property type="match status" value="1"/>
</dbReference>
<dbReference type="InterPro" id="IPR002937">
    <property type="entry name" value="Amino_oxidase"/>
</dbReference>
<feature type="chain" id="PRO_5044537645" evidence="1">
    <location>
        <begin position="23"/>
        <end position="543"/>
    </location>
</feature>
<dbReference type="OrthoDB" id="5046242at2759"/>
<evidence type="ECO:0000256" key="1">
    <source>
        <dbReference type="SAM" id="SignalP"/>
    </source>
</evidence>
<feature type="signal peptide" evidence="1">
    <location>
        <begin position="1"/>
        <end position="22"/>
    </location>
</feature>
<dbReference type="InterPro" id="IPR050281">
    <property type="entry name" value="Flavin_monoamine_oxidase"/>
</dbReference>
<gene>
    <name evidence="3" type="primary">SMOX</name>
</gene>
<dbReference type="SUPFAM" id="SSF54373">
    <property type="entry name" value="FAD-linked reductases, C-terminal domain"/>
    <property type="match status" value="1"/>
</dbReference>
<sequence>MKNSILCFILFGFAFEMCLLPAQKSGSSLNDSLTSVSSESFVHTTSFKQGSQNTAGEPKFLIVGAGAAGIACAVSLLKKGFKCVTIIEAENRIGGRIYTKQFSHNIVEMGAHWCHGEKGNIVFQMVDGKNMLRSSSYIYTNFDCIRSDGEVVPSDVVQQLKTILAQIFSKRDEELPTFEGTLGEYLFRNFFKILHRDEYKNIDEVIAKEFFENFAKIERSETSAGLDEMSGRGFQSYKTCDGDYLLHFEEGFLHFLRILMGADELGNDLGILEDKILFGIRVKEIIWKRHDFKVEVTCENTSAIFLVDHVIVTVSLGVLKSRVNQMFTPELPISKLNAIEGLGYGSIMKIYLEFPAPFWSTQWTGLAMLWREEDAAEIRGSQRAWLEDIYGFYRVPKQPCTLVGWLVGSNIPLVETMSDFDVIDGCLYLLRRFLPQWKINNVVDLARSTWDTNINFNGSFSFRSLKTEELSTSPAELAQPITMLGPAPTYRVVNPLKGALAVKPVVQFAGEATHDCYFGTVHGAVETGIREAKRLEGYYAVDI</sequence>
<protein>
    <submittedName>
        <fullName evidence="3">Spermine oxidase</fullName>
    </submittedName>
</protein>
<feature type="domain" description="Amine oxidase" evidence="2">
    <location>
        <begin position="68"/>
        <end position="534"/>
    </location>
</feature>
<evidence type="ECO:0000313" key="3">
    <source>
        <dbReference type="EMBL" id="JAC49510.1"/>
    </source>
</evidence>
<dbReference type="GO" id="GO:0046592">
    <property type="term" value="F:polyamine oxidase activity"/>
    <property type="evidence" value="ECO:0007669"/>
    <property type="project" value="TreeGrafter"/>
</dbReference>
<accession>A0A034W5V0</accession>
<dbReference type="GeneID" id="105222360"/>
<organism evidence="3">
    <name type="scientific">Bactrocera dorsalis</name>
    <name type="common">Oriental fruit fly</name>
    <name type="synonym">Dacus dorsalis</name>
    <dbReference type="NCBI Taxonomy" id="27457"/>
    <lineage>
        <taxon>Eukaryota</taxon>
        <taxon>Metazoa</taxon>
        <taxon>Ecdysozoa</taxon>
        <taxon>Arthropoda</taxon>
        <taxon>Hexapoda</taxon>
        <taxon>Insecta</taxon>
        <taxon>Pterygota</taxon>
        <taxon>Neoptera</taxon>
        <taxon>Endopterygota</taxon>
        <taxon>Diptera</taxon>
        <taxon>Brachycera</taxon>
        <taxon>Muscomorpha</taxon>
        <taxon>Tephritoidea</taxon>
        <taxon>Tephritidae</taxon>
        <taxon>Bactrocera</taxon>
        <taxon>Bactrocera</taxon>
    </lineage>
</organism>
<dbReference type="InterPro" id="IPR036188">
    <property type="entry name" value="FAD/NAD-bd_sf"/>
</dbReference>
<dbReference type="KEGG" id="bdr:105222360"/>
<dbReference type="PANTHER" id="PTHR10742">
    <property type="entry name" value="FLAVIN MONOAMINE OXIDASE"/>
    <property type="match status" value="1"/>
</dbReference>
<evidence type="ECO:0000259" key="2">
    <source>
        <dbReference type="Pfam" id="PF01593"/>
    </source>
</evidence>
<name>A0A034W5V0_BACDO</name>
<dbReference type="AlphaFoldDB" id="A0A034W5V0"/>
<proteinExistence type="predicted"/>
<dbReference type="Pfam" id="PF01593">
    <property type="entry name" value="Amino_oxidase"/>
    <property type="match status" value="1"/>
</dbReference>